<feature type="transmembrane region" description="Helical" evidence="2">
    <location>
        <begin position="159"/>
        <end position="181"/>
    </location>
</feature>
<feature type="transmembrane region" description="Helical" evidence="2">
    <location>
        <begin position="107"/>
        <end position="124"/>
    </location>
</feature>
<organism evidence="4 5">
    <name type="scientific">Xanthobacter dioxanivorans</name>
    <dbReference type="NCBI Taxonomy" id="2528964"/>
    <lineage>
        <taxon>Bacteria</taxon>
        <taxon>Pseudomonadati</taxon>
        <taxon>Pseudomonadota</taxon>
        <taxon>Alphaproteobacteria</taxon>
        <taxon>Hyphomicrobiales</taxon>
        <taxon>Xanthobacteraceae</taxon>
        <taxon>Xanthobacter</taxon>
    </lineage>
</organism>
<feature type="transmembrane region" description="Helical" evidence="2">
    <location>
        <begin position="20"/>
        <end position="40"/>
    </location>
</feature>
<dbReference type="SUPFAM" id="SSF103481">
    <property type="entry name" value="Multidrug resistance efflux transporter EmrE"/>
    <property type="match status" value="2"/>
</dbReference>
<dbReference type="RefSeq" id="WP_203191612.1">
    <property type="nucleotide sequence ID" value="NZ_CP063362.1"/>
</dbReference>
<feature type="transmembrane region" description="Helical" evidence="2">
    <location>
        <begin position="247"/>
        <end position="264"/>
    </location>
</feature>
<accession>A0A974SHU0</accession>
<dbReference type="GO" id="GO:0016020">
    <property type="term" value="C:membrane"/>
    <property type="evidence" value="ECO:0007669"/>
    <property type="project" value="InterPro"/>
</dbReference>
<feature type="transmembrane region" description="Helical" evidence="2">
    <location>
        <begin position="130"/>
        <end position="147"/>
    </location>
</feature>
<feature type="region of interest" description="Disordered" evidence="1">
    <location>
        <begin position="275"/>
        <end position="302"/>
    </location>
</feature>
<keyword evidence="2" id="KW-1133">Transmembrane helix</keyword>
<feature type="domain" description="EamA" evidence="3">
    <location>
        <begin position="4"/>
        <end position="124"/>
    </location>
</feature>
<evidence type="ECO:0000259" key="3">
    <source>
        <dbReference type="Pfam" id="PF00892"/>
    </source>
</evidence>
<evidence type="ECO:0000256" key="2">
    <source>
        <dbReference type="SAM" id="Phobius"/>
    </source>
</evidence>
<dbReference type="Proteomes" id="UP000596427">
    <property type="component" value="Chromosome"/>
</dbReference>
<feature type="transmembrane region" description="Helical" evidence="2">
    <location>
        <begin position="225"/>
        <end position="241"/>
    </location>
</feature>
<proteinExistence type="predicted"/>
<gene>
    <name evidence="4" type="ORF">EZH22_16355</name>
</gene>
<evidence type="ECO:0000313" key="5">
    <source>
        <dbReference type="Proteomes" id="UP000596427"/>
    </source>
</evidence>
<dbReference type="AlphaFoldDB" id="A0A974SHU0"/>
<keyword evidence="2" id="KW-0472">Membrane</keyword>
<feature type="transmembrane region" description="Helical" evidence="2">
    <location>
        <begin position="193"/>
        <end position="213"/>
    </location>
</feature>
<reference evidence="4 5" key="1">
    <citation type="submission" date="2020-10" db="EMBL/GenBank/DDBJ databases">
        <title>Degradation of 1,4-Dioxane by Xanthobacter sp. YN2, via a Novel Group-2 Soluble Di-Iron Monooxygenase.</title>
        <authorList>
            <person name="Ma F."/>
            <person name="Wang Y."/>
            <person name="Yang J."/>
            <person name="Guo H."/>
            <person name="Su D."/>
            <person name="Yu L."/>
        </authorList>
    </citation>
    <scope>NUCLEOTIDE SEQUENCE [LARGE SCALE GENOMIC DNA]</scope>
    <source>
        <strain evidence="4 5">YN2</strain>
    </source>
</reference>
<sequence>MAMFVTHDTFLKLSLQEIPLGEALGARSLLAGVVLFLLIVRGGDLPALRYAFHPRVALRSSLDMLTTFVYVAALAVMPIASSTTIYMATPLITTALAVPMLGEKVGWRSWCAIIIGFLGAVIVTRPEPSTFHIVAILPLLAAFFGAVRDVSTRGIGMQIPGAVVGFSGTLVLCATSAVFALSETWIMPSPRVLAYLAVAGIVFAVGTLALVFAFRSAPVASVSPMRYLLVLGALVSGYFVFGDLPDGWTAIGMALVVGAGLYALQSERQKSQAARRAAAGASGRGGATASGRPAPACGPSHD</sequence>
<dbReference type="KEGG" id="xdi:EZH22_16355"/>
<keyword evidence="2" id="KW-0812">Transmembrane</keyword>
<dbReference type="Pfam" id="PF00892">
    <property type="entry name" value="EamA"/>
    <property type="match status" value="1"/>
</dbReference>
<dbReference type="InterPro" id="IPR000620">
    <property type="entry name" value="EamA_dom"/>
</dbReference>
<dbReference type="EMBL" id="CP063362">
    <property type="protein sequence ID" value="QRG04733.1"/>
    <property type="molecule type" value="Genomic_DNA"/>
</dbReference>
<protein>
    <submittedName>
        <fullName evidence="4">DMT family transporter</fullName>
    </submittedName>
</protein>
<dbReference type="PANTHER" id="PTHR22911:SF135">
    <property type="entry name" value="BLR4310 PROTEIN"/>
    <property type="match status" value="1"/>
</dbReference>
<keyword evidence="5" id="KW-1185">Reference proteome</keyword>
<name>A0A974SHU0_9HYPH</name>
<evidence type="ECO:0000313" key="4">
    <source>
        <dbReference type="EMBL" id="QRG04733.1"/>
    </source>
</evidence>
<dbReference type="PANTHER" id="PTHR22911">
    <property type="entry name" value="ACYL-MALONYL CONDENSING ENZYME-RELATED"/>
    <property type="match status" value="1"/>
</dbReference>
<dbReference type="InterPro" id="IPR037185">
    <property type="entry name" value="EmrE-like"/>
</dbReference>
<evidence type="ECO:0000256" key="1">
    <source>
        <dbReference type="SAM" id="MobiDB-lite"/>
    </source>
</evidence>